<comment type="caution">
    <text evidence="2">The sequence shown here is derived from an EMBL/GenBank/DDBJ whole genome shotgun (WGS) entry which is preliminary data.</text>
</comment>
<dbReference type="EMBL" id="NKXS01009764">
    <property type="protein sequence ID" value="PIM97414.1"/>
    <property type="molecule type" value="Genomic_DNA"/>
</dbReference>
<reference evidence="3" key="1">
    <citation type="journal article" date="2018" name="Gigascience">
        <title>Genome assembly of the Pink Ipe (Handroanthus impetiginosus, Bignoniaceae), a highly valued, ecologically keystone Neotropical timber forest tree.</title>
        <authorList>
            <person name="Silva-Junior O.B."/>
            <person name="Grattapaglia D."/>
            <person name="Novaes E."/>
            <person name="Collevatti R.G."/>
        </authorList>
    </citation>
    <scope>NUCLEOTIDE SEQUENCE [LARGE SCALE GENOMIC DNA]</scope>
    <source>
        <strain evidence="3">cv. UFG-1</strain>
    </source>
</reference>
<dbReference type="InterPro" id="IPR013783">
    <property type="entry name" value="Ig-like_fold"/>
</dbReference>
<name>A0A2G9FWZ7_9LAMI</name>
<dbReference type="CDD" id="cd02859">
    <property type="entry name" value="E_set_AMPKbeta_like_N"/>
    <property type="match status" value="1"/>
</dbReference>
<evidence type="ECO:0000313" key="2">
    <source>
        <dbReference type="EMBL" id="PIM97414.1"/>
    </source>
</evidence>
<dbReference type="InterPro" id="IPR032640">
    <property type="entry name" value="AMPK1_CBM"/>
</dbReference>
<dbReference type="GO" id="GO:0009507">
    <property type="term" value="C:chloroplast"/>
    <property type="evidence" value="ECO:0007669"/>
    <property type="project" value="UniProtKB-ARBA"/>
</dbReference>
<evidence type="ECO:0000259" key="1">
    <source>
        <dbReference type="Pfam" id="PF16561"/>
    </source>
</evidence>
<protein>
    <recommendedName>
        <fullName evidence="1">AMP-activated protein kinase glycogen-binding domain-containing protein</fullName>
    </recommendedName>
</protein>
<dbReference type="AlphaFoldDB" id="A0A2G9FWZ7"/>
<dbReference type="Proteomes" id="UP000231279">
    <property type="component" value="Unassembled WGS sequence"/>
</dbReference>
<sequence>MFGSMDCETNKPGTVLIPTRFVWPYEGRRVLLSGYFTRWQDQMPMSPMDGCPTAFQVIYNLTPGYHQVNTSS</sequence>
<dbReference type="SUPFAM" id="SSF81296">
    <property type="entry name" value="E set domains"/>
    <property type="match status" value="1"/>
</dbReference>
<dbReference type="InterPro" id="IPR014756">
    <property type="entry name" value="Ig_E-set"/>
</dbReference>
<dbReference type="Gene3D" id="2.60.40.10">
    <property type="entry name" value="Immunoglobulins"/>
    <property type="match status" value="1"/>
</dbReference>
<proteinExistence type="predicted"/>
<dbReference type="Pfam" id="PF16561">
    <property type="entry name" value="AMPK1_CBM"/>
    <property type="match status" value="1"/>
</dbReference>
<keyword evidence="3" id="KW-1185">Reference proteome</keyword>
<dbReference type="STRING" id="429701.A0A2G9FWZ7"/>
<dbReference type="OrthoDB" id="531008at2759"/>
<accession>A0A2G9FWZ7</accession>
<feature type="domain" description="AMP-activated protein kinase glycogen-binding" evidence="1">
    <location>
        <begin position="17"/>
        <end position="68"/>
    </location>
</feature>
<organism evidence="2 3">
    <name type="scientific">Handroanthus impetiginosus</name>
    <dbReference type="NCBI Taxonomy" id="429701"/>
    <lineage>
        <taxon>Eukaryota</taxon>
        <taxon>Viridiplantae</taxon>
        <taxon>Streptophyta</taxon>
        <taxon>Embryophyta</taxon>
        <taxon>Tracheophyta</taxon>
        <taxon>Spermatophyta</taxon>
        <taxon>Magnoliopsida</taxon>
        <taxon>eudicotyledons</taxon>
        <taxon>Gunneridae</taxon>
        <taxon>Pentapetalae</taxon>
        <taxon>asterids</taxon>
        <taxon>lamiids</taxon>
        <taxon>Lamiales</taxon>
        <taxon>Bignoniaceae</taxon>
        <taxon>Crescentiina</taxon>
        <taxon>Tabebuia alliance</taxon>
        <taxon>Handroanthus</taxon>
    </lineage>
</organism>
<evidence type="ECO:0000313" key="3">
    <source>
        <dbReference type="Proteomes" id="UP000231279"/>
    </source>
</evidence>
<gene>
    <name evidence="2" type="ORF">CDL12_30116</name>
</gene>